<dbReference type="InterPro" id="IPR024478">
    <property type="entry name" value="HlyB_4HB_MCP"/>
</dbReference>
<keyword evidence="4" id="KW-1185">Reference proteome</keyword>
<keyword evidence="1" id="KW-0472">Membrane</keyword>
<evidence type="ECO:0000259" key="2">
    <source>
        <dbReference type="Pfam" id="PF12729"/>
    </source>
</evidence>
<sequence>MKVSFGIQQKVKASGLLLGIMLVLVLTSLSMKQVVRDLDQVVASVYVDRLQPAVDLVYLSENLHAKRLLLDSYLADQSTGSASVLKAQLKRYDTGSSQLIHQLERTKLSASEANWLRTFKANRNQYIRLEHNVLHLEASGQHQAAVHLFKTPGEELFHQGVLALHELAHIQDQTGQNEVKVAHRQAAGSSIHATLLLAVALIIGLLLLSLIHTAKLPDRKPQPFHLN</sequence>
<gene>
    <name evidence="3" type="ORF">HNV11_13415</name>
</gene>
<feature type="transmembrane region" description="Helical" evidence="1">
    <location>
        <begin position="191"/>
        <end position="211"/>
    </location>
</feature>
<evidence type="ECO:0000313" key="3">
    <source>
        <dbReference type="EMBL" id="QJW90302.1"/>
    </source>
</evidence>
<keyword evidence="1" id="KW-1133">Transmembrane helix</keyword>
<reference evidence="3 4" key="1">
    <citation type="submission" date="2020-05" db="EMBL/GenBank/DDBJ databases">
        <title>Genome sequencing of Spirosoma sp. TS118.</title>
        <authorList>
            <person name="Lee J.-H."/>
            <person name="Jeong S."/>
            <person name="Zhao L."/>
            <person name="Jung J.-H."/>
            <person name="Kim M.-K."/>
            <person name="Lim S."/>
        </authorList>
    </citation>
    <scope>NUCLEOTIDE SEQUENCE [LARGE SCALE GENOMIC DNA]</scope>
    <source>
        <strain evidence="3 4">TS118</strain>
    </source>
</reference>
<dbReference type="RefSeq" id="WP_171740146.1">
    <property type="nucleotide sequence ID" value="NZ_CP053435.1"/>
</dbReference>
<protein>
    <recommendedName>
        <fullName evidence="2">Chemotaxis methyl-accepting receptor HlyB-like 4HB MCP domain-containing protein</fullName>
    </recommendedName>
</protein>
<evidence type="ECO:0000313" key="4">
    <source>
        <dbReference type="Proteomes" id="UP000502756"/>
    </source>
</evidence>
<dbReference type="Proteomes" id="UP000502756">
    <property type="component" value="Chromosome"/>
</dbReference>
<dbReference type="AlphaFoldDB" id="A0A6M5YBN4"/>
<name>A0A6M5YBN4_9BACT</name>
<feature type="domain" description="Chemotaxis methyl-accepting receptor HlyB-like 4HB MCP" evidence="2">
    <location>
        <begin position="16"/>
        <end position="180"/>
    </location>
</feature>
<dbReference type="KEGG" id="stae:HNV11_13415"/>
<accession>A0A6M5YBN4</accession>
<organism evidence="3 4">
    <name type="scientific">Spirosoma taeanense</name>
    <dbReference type="NCBI Taxonomy" id="2735870"/>
    <lineage>
        <taxon>Bacteria</taxon>
        <taxon>Pseudomonadati</taxon>
        <taxon>Bacteroidota</taxon>
        <taxon>Cytophagia</taxon>
        <taxon>Cytophagales</taxon>
        <taxon>Cytophagaceae</taxon>
        <taxon>Spirosoma</taxon>
    </lineage>
</organism>
<proteinExistence type="predicted"/>
<dbReference type="Pfam" id="PF12729">
    <property type="entry name" value="4HB_MCP_1"/>
    <property type="match status" value="1"/>
</dbReference>
<evidence type="ECO:0000256" key="1">
    <source>
        <dbReference type="SAM" id="Phobius"/>
    </source>
</evidence>
<dbReference type="EMBL" id="CP053435">
    <property type="protein sequence ID" value="QJW90302.1"/>
    <property type="molecule type" value="Genomic_DNA"/>
</dbReference>
<keyword evidence="1" id="KW-0812">Transmembrane</keyword>